<dbReference type="PANTHER" id="PTHR31313:SF81">
    <property type="entry name" value="TY1 ENHANCER ACTIVATOR"/>
    <property type="match status" value="1"/>
</dbReference>
<evidence type="ECO:0000256" key="8">
    <source>
        <dbReference type="SAM" id="MobiDB-lite"/>
    </source>
</evidence>
<evidence type="ECO:0000313" key="9">
    <source>
        <dbReference type="EMBL" id="WVN89096.1"/>
    </source>
</evidence>
<keyword evidence="10" id="KW-1185">Reference proteome</keyword>
<dbReference type="Proteomes" id="UP000094043">
    <property type="component" value="Chromosome 5"/>
</dbReference>
<dbReference type="GeneID" id="91088522"/>
<dbReference type="GO" id="GO:0003677">
    <property type="term" value="F:DNA binding"/>
    <property type="evidence" value="ECO:0007669"/>
    <property type="project" value="UniProtKB-KW"/>
</dbReference>
<dbReference type="InterPro" id="IPR036864">
    <property type="entry name" value="Zn2-C6_fun-type_DNA-bd_sf"/>
</dbReference>
<dbReference type="InterPro" id="IPR051615">
    <property type="entry name" value="Transcr_Regulatory_Elem"/>
</dbReference>
<sequence length="897" mass="100207">MATQEEPKRKRRQNVACDCCKLRRVKCDLASLLLSLNATNSVASTPEVRDDEISLAQLVKEHPNVGCTNCNNKYLKCTTNQIQNPTRPKKGGRRIDEARRRFGANGGDDETNSASPKSDNLRPESDTRTSYGDAQDSVRQSRNLDYMPLTNTQHQRQAPAEITGDMDSQLAILLTGNVSHPSINPGLTSVQTSSVVPLLCEGQDSTIHNVTYDPPTDHVSSMSPRLPETHMLQDVDSFETLDPMIARYTTNLEAASIWQQFTTHPKESLAYVQRTGMTPKAATIIPMELTDENSLLGDIRRSYNPVVDPVTSLSGSTPSTAFETHTSIGRPVSVQTSLQIASNSCFTTFSLDTSHRKRNQPDSRSPSPGPGKVTIIQDDPWKLWEEERDARIGKWGRKEAIQENLADRALGYALSRHLVKTFFQAVHSSFPVISPESFYLDWIRADQRSDRMTPAQEVLCSAIEAWGARYSDSHVVLGIMANKAKTAPQVIQPNGTFEAGGRARVHWGRARLSVCNALIERTRRLIDVNGLLRKPSITGIQALTLFQQLLQMTDEEVDAQSHFMEGHLIHSTIIEQMGILGLMWNSKGPIVTGNQESSMSLIQLRMKQRRLFWAHAVNDSFWAASSGNEPKIPQDEIDSAGEWLNTVQEHLPISSFKVLTFFLSCYHKFTNIARQIANKLTVKGRKQGTIDVPQFCSDTRKFWDEIDSVIESMVMNLSGILNNCTREDLLAVGFSPLDYLANLRLSCSVLLLLIHQVLREQLTFRQSLSSACIIASEDSPASTLSGNLPIEDSFWSATQSYVEMLETLKRDSIDMLLKTCRAQTEMFKTILPTGIIQTATILQRNLIATAQLLAEIPTNEQGYPDDTPGGYDWTWEAKQREVNCCTDALYQMGWGMY</sequence>
<feature type="region of interest" description="Disordered" evidence="8">
    <location>
        <begin position="100"/>
        <end position="141"/>
    </location>
</feature>
<evidence type="ECO:0008006" key="11">
    <source>
        <dbReference type="Google" id="ProtNLM"/>
    </source>
</evidence>
<feature type="compositionally biased region" description="Polar residues" evidence="8">
    <location>
        <begin position="128"/>
        <end position="141"/>
    </location>
</feature>
<keyword evidence="2" id="KW-0479">Metal-binding</keyword>
<dbReference type="GO" id="GO:0008270">
    <property type="term" value="F:zinc ion binding"/>
    <property type="evidence" value="ECO:0007669"/>
    <property type="project" value="InterPro"/>
</dbReference>
<proteinExistence type="predicted"/>
<reference evidence="9" key="3">
    <citation type="submission" date="2024-01" db="EMBL/GenBank/DDBJ databases">
        <authorList>
            <person name="Coelho M.A."/>
            <person name="David-Palma M."/>
            <person name="Shea T."/>
            <person name="Sun S."/>
            <person name="Cuomo C.A."/>
            <person name="Heitman J."/>
        </authorList>
    </citation>
    <scope>NUCLEOTIDE SEQUENCE</scope>
    <source>
        <strain evidence="9">CBS 7841</strain>
    </source>
</reference>
<feature type="region of interest" description="Disordered" evidence="8">
    <location>
        <begin position="352"/>
        <end position="373"/>
    </location>
</feature>
<dbReference type="EMBL" id="CP143788">
    <property type="protein sequence ID" value="WVN89096.1"/>
    <property type="molecule type" value="Genomic_DNA"/>
</dbReference>
<dbReference type="GO" id="GO:0000981">
    <property type="term" value="F:DNA-binding transcription factor activity, RNA polymerase II-specific"/>
    <property type="evidence" value="ECO:0007669"/>
    <property type="project" value="InterPro"/>
</dbReference>
<keyword evidence="5" id="KW-0238">DNA-binding</keyword>
<evidence type="ECO:0000313" key="10">
    <source>
        <dbReference type="Proteomes" id="UP000094043"/>
    </source>
</evidence>
<keyword evidence="4" id="KW-0805">Transcription regulation</keyword>
<dbReference type="CDD" id="cd00067">
    <property type="entry name" value="GAL4"/>
    <property type="match status" value="1"/>
</dbReference>
<organism evidence="9 10">
    <name type="scientific">Cryptococcus depauperatus CBS 7841</name>
    <dbReference type="NCBI Taxonomy" id="1295531"/>
    <lineage>
        <taxon>Eukaryota</taxon>
        <taxon>Fungi</taxon>
        <taxon>Dikarya</taxon>
        <taxon>Basidiomycota</taxon>
        <taxon>Agaricomycotina</taxon>
        <taxon>Tremellomycetes</taxon>
        <taxon>Tremellales</taxon>
        <taxon>Cryptococcaceae</taxon>
        <taxon>Cryptococcus</taxon>
    </lineage>
</organism>
<dbReference type="GO" id="GO:0005634">
    <property type="term" value="C:nucleus"/>
    <property type="evidence" value="ECO:0007669"/>
    <property type="project" value="UniProtKB-SubCell"/>
</dbReference>
<dbReference type="CDD" id="cd12148">
    <property type="entry name" value="fungal_TF_MHR"/>
    <property type="match status" value="1"/>
</dbReference>
<name>A0AAJ8JVD8_9TREE</name>
<reference evidence="9" key="2">
    <citation type="journal article" date="2022" name="Elife">
        <title>Obligate sexual reproduction of a homothallic fungus closely related to the Cryptococcus pathogenic species complex.</title>
        <authorList>
            <person name="Passer A.R."/>
            <person name="Clancey S.A."/>
            <person name="Shea T."/>
            <person name="David-Palma M."/>
            <person name="Averette A.F."/>
            <person name="Boekhout T."/>
            <person name="Porcel B.M."/>
            <person name="Nowrousian M."/>
            <person name="Cuomo C.A."/>
            <person name="Sun S."/>
            <person name="Heitman J."/>
            <person name="Coelho M.A."/>
        </authorList>
    </citation>
    <scope>NUCLEOTIDE SEQUENCE</scope>
    <source>
        <strain evidence="9">CBS 7841</strain>
    </source>
</reference>
<evidence type="ECO:0000256" key="7">
    <source>
        <dbReference type="ARBA" id="ARBA00023242"/>
    </source>
</evidence>
<dbReference type="InterPro" id="IPR001138">
    <property type="entry name" value="Zn2Cys6_DnaBD"/>
</dbReference>
<evidence type="ECO:0000256" key="4">
    <source>
        <dbReference type="ARBA" id="ARBA00023015"/>
    </source>
</evidence>
<evidence type="ECO:0000256" key="2">
    <source>
        <dbReference type="ARBA" id="ARBA00022723"/>
    </source>
</evidence>
<dbReference type="KEGG" id="cdep:91088522"/>
<dbReference type="AlphaFoldDB" id="A0AAJ8JVD8"/>
<evidence type="ECO:0000256" key="5">
    <source>
        <dbReference type="ARBA" id="ARBA00023125"/>
    </source>
</evidence>
<gene>
    <name evidence="9" type="ORF">L203_104312</name>
</gene>
<dbReference type="RefSeq" id="XP_066069796.1">
    <property type="nucleotide sequence ID" value="XM_066213699.1"/>
</dbReference>
<keyword evidence="6" id="KW-0804">Transcription</keyword>
<dbReference type="Gene3D" id="4.10.240.10">
    <property type="entry name" value="Zn(2)-C6 fungal-type DNA-binding domain"/>
    <property type="match status" value="1"/>
</dbReference>
<comment type="subcellular location">
    <subcellularLocation>
        <location evidence="1">Nucleus</location>
    </subcellularLocation>
</comment>
<keyword evidence="7" id="KW-0539">Nucleus</keyword>
<accession>A0AAJ8JVD8</accession>
<dbReference type="PANTHER" id="PTHR31313">
    <property type="entry name" value="TY1 ENHANCER ACTIVATOR"/>
    <property type="match status" value="1"/>
</dbReference>
<protein>
    <recommendedName>
        <fullName evidence="11">Zn(2)-C6 fungal-type domain-containing protein</fullName>
    </recommendedName>
</protein>
<evidence type="ECO:0000256" key="3">
    <source>
        <dbReference type="ARBA" id="ARBA00022833"/>
    </source>
</evidence>
<evidence type="ECO:0000256" key="6">
    <source>
        <dbReference type="ARBA" id="ARBA00023163"/>
    </source>
</evidence>
<keyword evidence="3" id="KW-0862">Zinc</keyword>
<evidence type="ECO:0000256" key="1">
    <source>
        <dbReference type="ARBA" id="ARBA00004123"/>
    </source>
</evidence>
<reference evidence="9" key="1">
    <citation type="submission" date="2016-06" db="EMBL/GenBank/DDBJ databases">
        <authorList>
            <person name="Cuomo C."/>
            <person name="Litvintseva A."/>
            <person name="Heitman J."/>
            <person name="Chen Y."/>
            <person name="Sun S."/>
            <person name="Springer D."/>
            <person name="Dromer F."/>
            <person name="Young S."/>
            <person name="Zeng Q."/>
            <person name="Chapman S."/>
            <person name="Gujja S."/>
            <person name="Saif S."/>
            <person name="Birren B."/>
        </authorList>
    </citation>
    <scope>NUCLEOTIDE SEQUENCE</scope>
    <source>
        <strain evidence="9">CBS 7841</strain>
    </source>
</reference>